<protein>
    <recommendedName>
        <fullName evidence="1">VOC domain-containing protein</fullName>
    </recommendedName>
</protein>
<dbReference type="AlphaFoldDB" id="A0A3Q8X8X6"/>
<dbReference type="EMBL" id="CP034437">
    <property type="protein sequence ID" value="AZN41525.1"/>
    <property type="molecule type" value="Genomic_DNA"/>
</dbReference>
<dbReference type="InterPro" id="IPR037523">
    <property type="entry name" value="VOC_core"/>
</dbReference>
<reference evidence="3" key="1">
    <citation type="submission" date="2018-12" db="EMBL/GenBank/DDBJ databases">
        <title>Genome sequence of Peanibacillus sp.</title>
        <authorList>
            <person name="Subramani G."/>
            <person name="Srinivasan S."/>
            <person name="Kim M.K."/>
        </authorList>
    </citation>
    <scope>NUCLEOTIDE SEQUENCE [LARGE SCALE GENOMIC DNA]</scope>
    <source>
        <strain evidence="3">18JY67-1</strain>
    </source>
</reference>
<feature type="domain" description="VOC" evidence="1">
    <location>
        <begin position="21"/>
        <end position="134"/>
    </location>
</feature>
<dbReference type="SUPFAM" id="SSF54593">
    <property type="entry name" value="Glyoxalase/Bleomycin resistance protein/Dihydroxybiphenyl dioxygenase"/>
    <property type="match status" value="2"/>
</dbReference>
<accession>A0A3Q8X8X6</accession>
<dbReference type="CDD" id="cd06587">
    <property type="entry name" value="VOC"/>
    <property type="match status" value="1"/>
</dbReference>
<gene>
    <name evidence="2" type="ORF">EJC50_18960</name>
</gene>
<organism evidence="2 3">
    <name type="scientific">Paenibacillus albus</name>
    <dbReference type="NCBI Taxonomy" id="2495582"/>
    <lineage>
        <taxon>Bacteria</taxon>
        <taxon>Bacillati</taxon>
        <taxon>Bacillota</taxon>
        <taxon>Bacilli</taxon>
        <taxon>Bacillales</taxon>
        <taxon>Paenibacillaceae</taxon>
        <taxon>Paenibacillus</taxon>
    </lineage>
</organism>
<dbReference type="InterPro" id="IPR029068">
    <property type="entry name" value="Glyas_Bleomycin-R_OHBP_Dase"/>
</dbReference>
<dbReference type="InterPro" id="IPR004360">
    <property type="entry name" value="Glyas_Fos-R_dOase_dom"/>
</dbReference>
<dbReference type="Proteomes" id="UP000272528">
    <property type="component" value="Chromosome"/>
</dbReference>
<sequence length="367" mass="42187">MFERNDRDMINADLSLKTKIKFNSVGCLYLPVDDSETISNWYENLFNSAGTRTCGVIWETTKEKGLTCNFMTDEWVPGEPYEMFAVRFETDAIEELYARLTEAQVELEPMKLDESGASFIYRDPQRNKFQVWQRAGTETQPLRDGVPAFIGVATLFFPVTDPEVTRKWYVNLGVHINDSGQAVTGRGEEIYFLRSMEPGKTLNFYTGAGEIQHMAIAMININELETTHGQLKAHGYKVQEHILDREGCGYQFQLYDPDGNKLDMWDMQTMVRRNLQNLGSPNWKDRYIFENCCFWVGIDEFFAKTLEHAPGTRHKRITVVNHTVIQETDPDGILELVKTVEAFGAQYPEWAFEIIYKEGAGEYAHLA</sequence>
<dbReference type="OrthoDB" id="2516586at2"/>
<proteinExistence type="predicted"/>
<evidence type="ECO:0000259" key="1">
    <source>
        <dbReference type="PROSITE" id="PS51819"/>
    </source>
</evidence>
<feature type="domain" description="VOC" evidence="1">
    <location>
        <begin position="151"/>
        <end position="267"/>
    </location>
</feature>
<dbReference type="Pfam" id="PF00903">
    <property type="entry name" value="Glyoxalase"/>
    <property type="match status" value="1"/>
</dbReference>
<dbReference type="PROSITE" id="PS51819">
    <property type="entry name" value="VOC"/>
    <property type="match status" value="2"/>
</dbReference>
<evidence type="ECO:0000313" key="3">
    <source>
        <dbReference type="Proteomes" id="UP000272528"/>
    </source>
</evidence>
<keyword evidence="3" id="KW-1185">Reference proteome</keyword>
<dbReference type="KEGG" id="palb:EJC50_18960"/>
<name>A0A3Q8X8X6_9BACL</name>
<evidence type="ECO:0000313" key="2">
    <source>
        <dbReference type="EMBL" id="AZN41525.1"/>
    </source>
</evidence>
<dbReference type="Gene3D" id="3.10.180.10">
    <property type="entry name" value="2,3-Dihydroxybiphenyl 1,2-Dioxygenase, domain 1"/>
    <property type="match status" value="2"/>
</dbReference>